<dbReference type="EMBL" id="GDID01000156">
    <property type="protein sequence ID" value="JAP96450.1"/>
    <property type="molecule type" value="Transcribed_RNA"/>
</dbReference>
<accession>A0A146KI96</accession>
<dbReference type="GO" id="GO:0016192">
    <property type="term" value="P:vesicle-mediated transport"/>
    <property type="evidence" value="ECO:0007669"/>
    <property type="project" value="InterPro"/>
</dbReference>
<sequence>KAWIVLFAFILILALIVLQLIIFNAHVDVQTPPNNFISYKETINKLAIPEIAGPFVVMLLFIATGQWLGALLCLPMVALAVKRVIDKQIYSLSTIAGKRVEREETLSIVKVVNYFVVWIYALIKFILLLVKK</sequence>
<feature type="transmembrane region" description="Helical" evidence="1">
    <location>
        <begin position="51"/>
        <end position="81"/>
    </location>
</feature>
<dbReference type="AlphaFoldDB" id="A0A146KI96"/>
<dbReference type="SMART" id="SM01398">
    <property type="entry name" value="Cornichon"/>
    <property type="match status" value="1"/>
</dbReference>
<keyword evidence="1" id="KW-0472">Membrane</keyword>
<evidence type="ECO:0000313" key="2">
    <source>
        <dbReference type="EMBL" id="JAP96450.1"/>
    </source>
</evidence>
<name>A0A146KI96_9EUKA</name>
<protein>
    <submittedName>
        <fullName evidence="2">Cornichon protein</fullName>
    </submittedName>
</protein>
<gene>
    <name evidence="2" type="ORF">TPC1_10218</name>
</gene>
<keyword evidence="1" id="KW-1133">Transmembrane helix</keyword>
<keyword evidence="1" id="KW-0812">Transmembrane</keyword>
<dbReference type="InterPro" id="IPR003377">
    <property type="entry name" value="Cornichon"/>
</dbReference>
<proteinExistence type="predicted"/>
<reference evidence="2" key="1">
    <citation type="submission" date="2015-07" db="EMBL/GenBank/DDBJ databases">
        <title>Adaptation to a free-living lifestyle via gene acquisitions in the diplomonad Trepomonas sp. PC1.</title>
        <authorList>
            <person name="Xu F."/>
            <person name="Jerlstrom-Hultqvist J."/>
            <person name="Kolisko M."/>
            <person name="Simpson A.G.B."/>
            <person name="Roger A.J."/>
            <person name="Svard S.G."/>
            <person name="Andersson J.O."/>
        </authorList>
    </citation>
    <scope>NUCLEOTIDE SEQUENCE</scope>
    <source>
        <strain evidence="2">PC1</strain>
    </source>
</reference>
<evidence type="ECO:0000256" key="1">
    <source>
        <dbReference type="SAM" id="Phobius"/>
    </source>
</evidence>
<organism evidence="2">
    <name type="scientific">Trepomonas sp. PC1</name>
    <dbReference type="NCBI Taxonomy" id="1076344"/>
    <lineage>
        <taxon>Eukaryota</taxon>
        <taxon>Metamonada</taxon>
        <taxon>Diplomonadida</taxon>
        <taxon>Hexamitidae</taxon>
        <taxon>Hexamitinae</taxon>
        <taxon>Trepomonas</taxon>
    </lineage>
</organism>
<feature type="transmembrane region" description="Helical" evidence="1">
    <location>
        <begin position="111"/>
        <end position="130"/>
    </location>
</feature>
<feature type="non-terminal residue" evidence="2">
    <location>
        <position position="1"/>
    </location>
</feature>
<dbReference type="Pfam" id="PF03311">
    <property type="entry name" value="Cornichon"/>
    <property type="match status" value="1"/>
</dbReference>